<keyword evidence="8" id="KW-1185">Reference proteome</keyword>
<evidence type="ECO:0000256" key="5">
    <source>
        <dbReference type="ARBA" id="ARBA00023242"/>
    </source>
</evidence>
<dbReference type="GO" id="GO:0005634">
    <property type="term" value="C:nucleus"/>
    <property type="evidence" value="ECO:0007669"/>
    <property type="project" value="UniProtKB-SubCell"/>
</dbReference>
<proteinExistence type="predicted"/>
<evidence type="ECO:0000256" key="1">
    <source>
        <dbReference type="ARBA" id="ARBA00004123"/>
    </source>
</evidence>
<keyword evidence="4" id="KW-0804">Transcription</keyword>
<keyword evidence="6" id="KW-0472">Membrane</keyword>
<sequence length="139" mass="16456">PWRSDSMYAEILSAFTDAENDFPIHHRYDSVKFVQRKTKDLKFHTTYWVPWLKGQIMYHVILTVMNHPLIYTLMAQHNLNFGAPNTFWIRLADLARKHATWISRLIDKTTDRQIELTYPFFGYAAAVAATVHLYLLLQR</sequence>
<dbReference type="AlphaFoldDB" id="A0A9P9IQ31"/>
<evidence type="ECO:0000313" key="8">
    <source>
        <dbReference type="Proteomes" id="UP000738349"/>
    </source>
</evidence>
<evidence type="ECO:0000313" key="7">
    <source>
        <dbReference type="EMBL" id="KAH7128882.1"/>
    </source>
</evidence>
<keyword evidence="6" id="KW-0812">Transmembrane</keyword>
<keyword evidence="5" id="KW-0539">Nucleus</keyword>
<evidence type="ECO:0000256" key="4">
    <source>
        <dbReference type="ARBA" id="ARBA00023163"/>
    </source>
</evidence>
<dbReference type="Proteomes" id="UP000738349">
    <property type="component" value="Unassembled WGS sequence"/>
</dbReference>
<keyword evidence="6" id="KW-1133">Transmembrane helix</keyword>
<dbReference type="GO" id="GO:0000981">
    <property type="term" value="F:DNA-binding transcription factor activity, RNA polymerase II-specific"/>
    <property type="evidence" value="ECO:0007669"/>
    <property type="project" value="InterPro"/>
</dbReference>
<dbReference type="InterPro" id="IPR050815">
    <property type="entry name" value="TF_fung"/>
</dbReference>
<keyword evidence="2" id="KW-0479">Metal-binding</keyword>
<dbReference type="CDD" id="cd12148">
    <property type="entry name" value="fungal_TF_MHR"/>
    <property type="match status" value="1"/>
</dbReference>
<name>A0A9P9IQ31_9HYPO</name>
<dbReference type="GO" id="GO:0046872">
    <property type="term" value="F:metal ion binding"/>
    <property type="evidence" value="ECO:0007669"/>
    <property type="project" value="UniProtKB-KW"/>
</dbReference>
<feature type="transmembrane region" description="Helical" evidence="6">
    <location>
        <begin position="116"/>
        <end position="137"/>
    </location>
</feature>
<dbReference type="EMBL" id="JAGMUV010000018">
    <property type="protein sequence ID" value="KAH7128882.1"/>
    <property type="molecule type" value="Genomic_DNA"/>
</dbReference>
<accession>A0A9P9IQ31</accession>
<dbReference type="PANTHER" id="PTHR47338:SF6">
    <property type="entry name" value="ZN(II)2CYS6 TRANSCRIPTION FACTOR (EUROFUNG)"/>
    <property type="match status" value="1"/>
</dbReference>
<evidence type="ECO:0000256" key="3">
    <source>
        <dbReference type="ARBA" id="ARBA00023015"/>
    </source>
</evidence>
<evidence type="ECO:0000256" key="2">
    <source>
        <dbReference type="ARBA" id="ARBA00022723"/>
    </source>
</evidence>
<dbReference type="PANTHER" id="PTHR47338">
    <property type="entry name" value="ZN(II)2CYS6 TRANSCRIPTION FACTOR (EUROFUNG)-RELATED"/>
    <property type="match status" value="1"/>
</dbReference>
<dbReference type="OrthoDB" id="426882at2759"/>
<keyword evidence="3" id="KW-0805">Transcription regulation</keyword>
<reference evidence="7" key="1">
    <citation type="journal article" date="2021" name="Nat. Commun.">
        <title>Genetic determinants of endophytism in the Arabidopsis root mycobiome.</title>
        <authorList>
            <person name="Mesny F."/>
            <person name="Miyauchi S."/>
            <person name="Thiergart T."/>
            <person name="Pickel B."/>
            <person name="Atanasova L."/>
            <person name="Karlsson M."/>
            <person name="Huettel B."/>
            <person name="Barry K.W."/>
            <person name="Haridas S."/>
            <person name="Chen C."/>
            <person name="Bauer D."/>
            <person name="Andreopoulos W."/>
            <person name="Pangilinan J."/>
            <person name="LaButti K."/>
            <person name="Riley R."/>
            <person name="Lipzen A."/>
            <person name="Clum A."/>
            <person name="Drula E."/>
            <person name="Henrissat B."/>
            <person name="Kohler A."/>
            <person name="Grigoriev I.V."/>
            <person name="Martin F.M."/>
            <person name="Hacquard S."/>
        </authorList>
    </citation>
    <scope>NUCLEOTIDE SEQUENCE</scope>
    <source>
        <strain evidence="7">MPI-CAGE-AT-0147</strain>
    </source>
</reference>
<evidence type="ECO:0000256" key="6">
    <source>
        <dbReference type="SAM" id="Phobius"/>
    </source>
</evidence>
<gene>
    <name evidence="7" type="ORF">EDB81DRAFT_661509</name>
</gene>
<comment type="caution">
    <text evidence="7">The sequence shown here is derived from an EMBL/GenBank/DDBJ whole genome shotgun (WGS) entry which is preliminary data.</text>
</comment>
<protein>
    <submittedName>
        <fullName evidence="7">Uncharacterized protein</fullName>
    </submittedName>
</protein>
<feature type="non-terminal residue" evidence="7">
    <location>
        <position position="1"/>
    </location>
</feature>
<comment type="subcellular location">
    <subcellularLocation>
        <location evidence="1">Nucleus</location>
    </subcellularLocation>
</comment>
<organism evidence="7 8">
    <name type="scientific">Dactylonectria macrodidyma</name>
    <dbReference type="NCBI Taxonomy" id="307937"/>
    <lineage>
        <taxon>Eukaryota</taxon>
        <taxon>Fungi</taxon>
        <taxon>Dikarya</taxon>
        <taxon>Ascomycota</taxon>
        <taxon>Pezizomycotina</taxon>
        <taxon>Sordariomycetes</taxon>
        <taxon>Hypocreomycetidae</taxon>
        <taxon>Hypocreales</taxon>
        <taxon>Nectriaceae</taxon>
        <taxon>Dactylonectria</taxon>
    </lineage>
</organism>